<evidence type="ECO:0000313" key="4">
    <source>
        <dbReference type="Proteomes" id="UP000663281"/>
    </source>
</evidence>
<feature type="domain" description="DUF6701" evidence="2">
    <location>
        <begin position="294"/>
        <end position="887"/>
    </location>
</feature>
<dbReference type="KEGG" id="scyp:JYB88_16005"/>
<accession>A0A974XJR8</accession>
<proteinExistence type="predicted"/>
<evidence type="ECO:0000256" key="1">
    <source>
        <dbReference type="SAM" id="SignalP"/>
    </source>
</evidence>
<name>A0A974XJR8_9GAMM</name>
<reference evidence="3 4" key="1">
    <citation type="submission" date="2021-03" db="EMBL/GenBank/DDBJ databases">
        <title>Novel species identification of genus Shewanella.</title>
        <authorList>
            <person name="Liu G."/>
            <person name="Zhang Q."/>
        </authorList>
    </citation>
    <scope>NUCLEOTIDE SEQUENCE [LARGE SCALE GENOMIC DNA]</scope>
    <source>
        <strain evidence="3 4">FJAT-53726</strain>
    </source>
</reference>
<evidence type="ECO:0000313" key="3">
    <source>
        <dbReference type="EMBL" id="QSX29676.1"/>
    </source>
</evidence>
<feature type="chain" id="PRO_5037264246" description="DUF6701 domain-containing protein" evidence="1">
    <location>
        <begin position="31"/>
        <end position="888"/>
    </location>
</feature>
<feature type="signal peptide" evidence="1">
    <location>
        <begin position="1"/>
        <end position="30"/>
    </location>
</feature>
<gene>
    <name evidence="3" type="ORF">JYB88_16005</name>
</gene>
<keyword evidence="4" id="KW-1185">Reference proteome</keyword>
<protein>
    <recommendedName>
        <fullName evidence="2">DUF6701 domain-containing protein</fullName>
    </recommendedName>
</protein>
<dbReference type="InterPro" id="IPR046524">
    <property type="entry name" value="DUF6701"/>
</dbReference>
<dbReference type="EMBL" id="CP071504">
    <property type="protein sequence ID" value="QSX29676.1"/>
    <property type="molecule type" value="Genomic_DNA"/>
</dbReference>
<dbReference type="AlphaFoldDB" id="A0A974XJR8"/>
<sequence>MVINWNWLPNLCRLTCVGLSLILLSPSLQAVPVCSDIFTDPPTGSHNPNGLAPPSGLESSRGDFTCYTHGHTRSCNRSDSFAAGDFNFSDGSFSHGNYISTSGTTTRLYFDNLDLTQANINASGKPENLLIFVRGNVHISGQNYINAIVYVAGTATFSGQATIDGAMASGGSLSFSGNAYADVDLSIIDKADFGGICTDASALVDHFEFQLSANPLTCKAETVTLKACANGDCSSLITDAVQANLLVSGSSSAYWVGGNSVSFSGGSTSLSLRSTTIAPITIGITSSTPTALNNTLCRLGALAPSAAACTLSFADSGFVFEVPDKLANKAADGIKVMAVKKDDSSQSCAPAFVSTTKSLSLWSDYLDPNATTQASNAKVTVNNTAIGASQADATVQNLSFDGAGEATIQVNYPDAGQLQLNLSYSGSGEDAELSMSGSDTFVSFPVGLCVVPEDPGAVCAAGDASCPAYKQAGESFNLKLQAMAWESDDDSDYCNNPTTPNYAQANIVLGSELVAPSDGEPGTLTTQEYNHQMATAGLNIQSQAISEVGVFKFTAAPPATYLGSNFYSIPKASSVNVGRFIPARFELQDPSVLAACGTGNFSYLDQPFGLSLSLRALNTKDEVTQNYRGEFAKGMALLVLENNDDGKDLGDRIADLPSWDKGVVELPLDFTTSVSRLPAPGVDGPFDAAMLGIKVADTDKVALTAADMNAATTGNCADTDDCDAIALSSQSYFHGRVVLDNTYGPEDQWLTMAGRVQYWNGAAWALNLNDNCSSFAPALATQVDDTVLGYGFNPTLGVNQEVERFVAGPGTMTEAAAGNFNLLWRALTAGTLGGYTGQVTAPLEVPLWLQWYWNWNGLDANALSNPRASAYFGRYRGHDKVIYWREVY</sequence>
<keyword evidence="1" id="KW-0732">Signal</keyword>
<evidence type="ECO:0000259" key="2">
    <source>
        <dbReference type="Pfam" id="PF20419"/>
    </source>
</evidence>
<dbReference type="Proteomes" id="UP000663281">
    <property type="component" value="Chromosome"/>
</dbReference>
<dbReference type="RefSeq" id="WP_207324752.1">
    <property type="nucleotide sequence ID" value="NZ_CP071504.1"/>
</dbReference>
<dbReference type="Pfam" id="PF20419">
    <property type="entry name" value="DUF6701"/>
    <property type="match status" value="1"/>
</dbReference>
<organism evidence="3 4">
    <name type="scientific">Shewanella cyperi</name>
    <dbReference type="NCBI Taxonomy" id="2814292"/>
    <lineage>
        <taxon>Bacteria</taxon>
        <taxon>Pseudomonadati</taxon>
        <taxon>Pseudomonadota</taxon>
        <taxon>Gammaproteobacteria</taxon>
        <taxon>Alteromonadales</taxon>
        <taxon>Shewanellaceae</taxon>
        <taxon>Shewanella</taxon>
    </lineage>
</organism>